<name>A0A1V2ZZ64_9GAMM</name>
<protein>
    <recommendedName>
        <fullName evidence="3">Xcc1710-like domain-containing protein</fullName>
    </recommendedName>
</protein>
<dbReference type="STRING" id="252474.B1A74_07425"/>
<dbReference type="RefSeq" id="WP_024329143.1">
    <property type="nucleotide sequence ID" value="NZ_MUZR01000023.1"/>
</dbReference>
<dbReference type="EMBL" id="MUZR01000023">
    <property type="protein sequence ID" value="OOC10123.1"/>
    <property type="molecule type" value="Genomic_DNA"/>
</dbReference>
<dbReference type="AlphaFoldDB" id="A0A1V2ZZ64"/>
<keyword evidence="2" id="KW-1185">Reference proteome</keyword>
<dbReference type="InterPro" id="IPR036748">
    <property type="entry name" value="MTH938-like_sf"/>
</dbReference>
<dbReference type="PANTHER" id="PTHR21192">
    <property type="entry name" value="NUCLEAR PROTEIN E3-3"/>
    <property type="match status" value="1"/>
</dbReference>
<evidence type="ECO:0000313" key="1">
    <source>
        <dbReference type="EMBL" id="OOC10123.1"/>
    </source>
</evidence>
<evidence type="ECO:0008006" key="3">
    <source>
        <dbReference type="Google" id="ProtNLM"/>
    </source>
</evidence>
<dbReference type="InterPro" id="IPR007523">
    <property type="entry name" value="NDUFAF3/AAMDC"/>
</dbReference>
<comment type="caution">
    <text evidence="1">The sequence shown here is derived from an EMBL/GenBank/DDBJ whole genome shotgun (WGS) entry which is preliminary data.</text>
</comment>
<dbReference type="OrthoDB" id="9800373at2"/>
<dbReference type="Proteomes" id="UP000189177">
    <property type="component" value="Unassembled WGS sequence"/>
</dbReference>
<dbReference type="Gene3D" id="3.40.1230.10">
    <property type="entry name" value="MTH938-like"/>
    <property type="match status" value="1"/>
</dbReference>
<reference evidence="1 2" key="1">
    <citation type="submission" date="2017-02" db="EMBL/GenBank/DDBJ databases">
        <title>Genomic diversity within the haloalkaliphilic genus Thioalkalivibrio.</title>
        <authorList>
            <person name="Ahn A.-C."/>
            <person name="Meier-Kolthoff J."/>
            <person name="Overmars L."/>
            <person name="Richter M."/>
            <person name="Woyke T."/>
            <person name="Sorokin D.Y."/>
            <person name="Muyzer G."/>
        </authorList>
    </citation>
    <scope>NUCLEOTIDE SEQUENCE [LARGE SCALE GENOMIC DNA]</scope>
    <source>
        <strain evidence="1 2">HL17</strain>
    </source>
</reference>
<sequence>MLFSELTSDGLTYRITGHAPGAIGINDVAYHASLIVRPRSLHADWPVRAAGELDLAALEPVLEEPPEVLLIGTGEVSRFPPRELRRELQRRELGVEIMDTAAACRTYNLIMAEGRDVAAALIVEPAEASADD</sequence>
<accession>A0A1V2ZZ64</accession>
<dbReference type="PANTHER" id="PTHR21192:SF2">
    <property type="entry name" value="NADH DEHYDROGENASE [UBIQUINONE] 1 ALPHA SUBCOMPLEX ASSEMBLY FACTOR 3"/>
    <property type="match status" value="1"/>
</dbReference>
<dbReference type="Pfam" id="PF04430">
    <property type="entry name" value="DUF498"/>
    <property type="match status" value="1"/>
</dbReference>
<organism evidence="1 2">
    <name type="scientific">Thioalkalivibrio halophilus</name>
    <dbReference type="NCBI Taxonomy" id="252474"/>
    <lineage>
        <taxon>Bacteria</taxon>
        <taxon>Pseudomonadati</taxon>
        <taxon>Pseudomonadota</taxon>
        <taxon>Gammaproteobacteria</taxon>
        <taxon>Chromatiales</taxon>
        <taxon>Ectothiorhodospiraceae</taxon>
        <taxon>Thioalkalivibrio</taxon>
    </lineage>
</organism>
<gene>
    <name evidence="1" type="ORF">B1A74_07425</name>
</gene>
<proteinExistence type="predicted"/>
<evidence type="ECO:0000313" key="2">
    <source>
        <dbReference type="Proteomes" id="UP000189177"/>
    </source>
</evidence>
<dbReference type="SUPFAM" id="SSF64076">
    <property type="entry name" value="MTH938-like"/>
    <property type="match status" value="1"/>
</dbReference>